<dbReference type="PANTHER" id="PTHR31973">
    <property type="entry name" value="POLYPROTEIN, PUTATIVE-RELATED"/>
    <property type="match status" value="1"/>
</dbReference>
<feature type="compositionally biased region" description="Basic residues" evidence="5">
    <location>
        <begin position="913"/>
        <end position="922"/>
    </location>
</feature>
<evidence type="ECO:0000256" key="3">
    <source>
        <dbReference type="ARBA" id="ARBA00022833"/>
    </source>
</evidence>
<evidence type="ECO:0000256" key="1">
    <source>
        <dbReference type="ARBA" id="ARBA00022723"/>
    </source>
</evidence>
<dbReference type="EMBL" id="DP000011">
    <property type="protein sequence ID" value="ABA97240.1"/>
    <property type="molecule type" value="Genomic_DNA"/>
</dbReference>
<feature type="domain" description="SWIM-type" evidence="6">
    <location>
        <begin position="830"/>
        <end position="862"/>
    </location>
</feature>
<dbReference type="PROSITE" id="PS50966">
    <property type="entry name" value="ZF_SWIM"/>
    <property type="match status" value="1"/>
</dbReference>
<reference evidence="7" key="1">
    <citation type="journal article" date="2005" name="BMC Biol.">
        <title>The sequence of rice chromosomes 11 and 12, rich in disease resistance genes and recent gene duplications.</title>
        <authorList>
            <consortium name="The rice chromosomes 11 and 12 sequencing consortia"/>
        </authorList>
    </citation>
    <scope>NUCLEOTIDE SEQUENCE [LARGE SCALE GENOMIC DNA]</scope>
</reference>
<keyword evidence="3" id="KW-0862">Zinc</keyword>
<dbReference type="PANTHER" id="PTHR31973:SF191">
    <property type="entry name" value="OS05G0489400 PROTEIN"/>
    <property type="match status" value="1"/>
</dbReference>
<gene>
    <name evidence="7" type="ordered locus">LOC_Os12g14360</name>
</gene>
<reference evidence="7" key="2">
    <citation type="submission" date="2005-04" db="EMBL/GenBank/DDBJ databases">
        <authorList>
            <person name="Buell C.R."/>
            <person name="Wing R.A."/>
            <person name="McCombie W.A."/>
            <person name="Ouyang S."/>
        </authorList>
    </citation>
    <scope>NUCLEOTIDE SEQUENCE</scope>
</reference>
<dbReference type="AlphaFoldDB" id="Q2QV16"/>
<feature type="region of interest" description="Disordered" evidence="5">
    <location>
        <begin position="493"/>
        <end position="513"/>
    </location>
</feature>
<feature type="compositionally biased region" description="Acidic residues" evidence="5">
    <location>
        <begin position="427"/>
        <end position="449"/>
    </location>
</feature>
<feature type="compositionally biased region" description="Basic and acidic residues" evidence="5">
    <location>
        <begin position="62"/>
        <end position="76"/>
    </location>
</feature>
<dbReference type="Pfam" id="PF10551">
    <property type="entry name" value="MULE"/>
    <property type="match status" value="1"/>
</dbReference>
<organism evidence="7">
    <name type="scientific">Oryza sativa subsp. japonica</name>
    <name type="common">Rice</name>
    <dbReference type="NCBI Taxonomy" id="39947"/>
    <lineage>
        <taxon>Eukaryota</taxon>
        <taxon>Viridiplantae</taxon>
        <taxon>Streptophyta</taxon>
        <taxon>Embryophyta</taxon>
        <taxon>Tracheophyta</taxon>
        <taxon>Spermatophyta</taxon>
        <taxon>Magnoliopsida</taxon>
        <taxon>Liliopsida</taxon>
        <taxon>Poales</taxon>
        <taxon>Poaceae</taxon>
        <taxon>BOP clade</taxon>
        <taxon>Oryzoideae</taxon>
        <taxon>Oryzeae</taxon>
        <taxon>Oryzinae</taxon>
        <taxon>Oryza</taxon>
        <taxon>Oryza sativa</taxon>
    </lineage>
</organism>
<dbReference type="InterPro" id="IPR018289">
    <property type="entry name" value="MULE_transposase_dom"/>
</dbReference>
<reference evidence="7" key="3">
    <citation type="submission" date="2006-01" db="EMBL/GenBank/DDBJ databases">
        <authorList>
            <person name="Buell R."/>
        </authorList>
    </citation>
    <scope>NUCLEOTIDE SEQUENCE</scope>
</reference>
<feature type="region of interest" description="Disordered" evidence="5">
    <location>
        <begin position="911"/>
        <end position="934"/>
    </location>
</feature>
<dbReference type="InterPro" id="IPR007527">
    <property type="entry name" value="Znf_SWIM"/>
</dbReference>
<dbReference type="Pfam" id="PF26130">
    <property type="entry name" value="PB1-like"/>
    <property type="match status" value="1"/>
</dbReference>
<feature type="compositionally biased region" description="Acidic residues" evidence="5">
    <location>
        <begin position="494"/>
        <end position="511"/>
    </location>
</feature>
<evidence type="ECO:0000256" key="4">
    <source>
        <dbReference type="PROSITE-ProRule" id="PRU00325"/>
    </source>
</evidence>
<feature type="region of interest" description="Disordered" evidence="5">
    <location>
        <begin position="426"/>
        <end position="449"/>
    </location>
</feature>
<protein>
    <submittedName>
        <fullName evidence="7">Transposon protein, putative, Mutator sub-class</fullName>
    </submittedName>
</protein>
<accession>Q2QV16</accession>
<dbReference type="InterPro" id="IPR058594">
    <property type="entry name" value="PB1-like_dom_pln"/>
</dbReference>
<evidence type="ECO:0000259" key="6">
    <source>
        <dbReference type="PROSITE" id="PS50966"/>
    </source>
</evidence>
<dbReference type="GO" id="GO:0008270">
    <property type="term" value="F:zinc ion binding"/>
    <property type="evidence" value="ECO:0007669"/>
    <property type="project" value="UniProtKB-KW"/>
</dbReference>
<keyword evidence="1" id="KW-0479">Metal-binding</keyword>
<feature type="compositionally biased region" description="Basic and acidic residues" evidence="5">
    <location>
        <begin position="1065"/>
        <end position="1078"/>
    </location>
</feature>
<dbReference type="InterPro" id="IPR006564">
    <property type="entry name" value="Znf_PMZ"/>
</dbReference>
<proteinExistence type="predicted"/>
<keyword evidence="2 4" id="KW-0863">Zinc-finger</keyword>
<dbReference type="Pfam" id="PF04434">
    <property type="entry name" value="SWIM"/>
    <property type="match status" value="1"/>
</dbReference>
<dbReference type="SMART" id="SM00575">
    <property type="entry name" value="ZnF_PMZ"/>
    <property type="match status" value="1"/>
</dbReference>
<feature type="region of interest" description="Disordered" evidence="5">
    <location>
        <begin position="1026"/>
        <end position="1078"/>
    </location>
</feature>
<evidence type="ECO:0000313" key="7">
    <source>
        <dbReference type="EMBL" id="ABA97240.1"/>
    </source>
</evidence>
<name>Q2QV16_ORYSJ</name>
<evidence type="ECO:0000256" key="5">
    <source>
        <dbReference type="SAM" id="MobiDB-lite"/>
    </source>
</evidence>
<feature type="region of interest" description="Disordered" evidence="5">
    <location>
        <begin position="1"/>
        <end position="121"/>
    </location>
</feature>
<evidence type="ECO:0000256" key="2">
    <source>
        <dbReference type="ARBA" id="ARBA00022771"/>
    </source>
</evidence>
<sequence length="1078" mass="119613">MTASQAGSGGMQRRRSLWQAAEAASGAGGDSTRIRPVPSTRATTVRGSVDSDCGTGGSVAGNRREGRSVAGDRRTDGFIVGDRGEGGSAADKIGEPPPPPAHGSADDGRGDDGSSGGGRGDDMVVVATVSSFYNANVAMSGLGDLRGRSSGLASLRPHGEPAAASARNGVYTTSLERTWRTIAYGDTGSLLSPCVFQRTLNVAAKQRRSPEKLRAVITGEIGIERLRGGCRDTGLPEVLKPARRHVVPANRRAAAGVRWVVVMLAVVYLFDDFECGSCAKDSGTFTAEIHHGGFFVGYGSNRAYIDENMDWFDNVEAKTWCAVSLDGFLEMLGYDKSLGFKAYWLLPGKTLEDGLRVIETQADFEVMAKVVNRANKFVIYFDQDDTIARVDWDDVVSPPICQLPKVMSPGKKSVAEKAKGKVFEVVGESDSDDSASDSDYVDSDYDLSDSDDDLYVDNIDVEVEDLTGKKKRNSKKARGSELKGKEIVVCTNSEGDDEDYDTDEGLEAADSDGDKSGVKFKFRSFSKEDVNNPVFKVGMVFSCVELLRKAITEYSMKNRVYIKLPRNDQQRLRAHCAEGCPWNLYASKDSRANAFMILTAVGIDPNDCVYPIPLAVVETESLSSWRWFLQTLKEDLGIDNTYPWTIMIDKQKGLIPAVQQIFLDSEHRFCVRHLYSNFQVHFKGENLKNQLWACARSSSVIEWVANMEEMATLNQDAHDWLKKMEPSTWVRAYFSDFPKCDILLNNSCEVFNKYILEARELPMLSMLEKIKQQLMTRHFNKQKEAAEQWKGPICPKIRKKVLKNTDLANTCYALPAGKGIFEVQDRNFKYIVDINAKHCDCRRWDLTGIPCSHAISSLRYQRINAESVLPVCYSVQAFSNAYEFNIWPCQDTAKWEKTNGPHVKPAVYEKKVGKPTKSRRKAPHEVQGRHGPKISKHGVEMHCKYCNEAGHNQRGCKLKKAGLRPNQQPKKSIQNPEVITTEVQSQSQVQTQSHVESQSQQLLTQVNNAMVSQMFEESSQVTQMNLAPRPLPDNQFVMANKPTARPMPLTTTAKEGKLRATKRKAAGDGPEKRATKKK</sequence>